<evidence type="ECO:0000256" key="2">
    <source>
        <dbReference type="ARBA" id="ARBA00012513"/>
    </source>
</evidence>
<dbReference type="InterPro" id="IPR017441">
    <property type="entry name" value="Protein_kinase_ATP_BS"/>
</dbReference>
<dbReference type="Gene3D" id="2.30.29.30">
    <property type="entry name" value="Pleckstrin-homology domain (PH domain)/Phosphotyrosine-binding domain (PTB)"/>
    <property type="match status" value="1"/>
</dbReference>
<sequence length="728" mass="82379">MNSHVVKKGYISVKEEGLRAWIWSKRWMLLREQTLTFHRNENTYQAVALIFLKEITNVSRTDLKPYCFEIQTKDKTYYLSCKNDEELYSWMDEIYTRSPLSGVSNPTNFVHNVHVGFDPVSGMFTGMPEQWTKLLTSSAITKEDYEKNPQAVLDVLEFYTENQKREREEYGDHGLLGPIPGFPNNTDNKWADLLPKNNNNNVANNNNNNHQYLNPNGSSNGYGMSKVSPIPHGGNMGNNGMNGRQMDPARASSNSNSSMATSDSSRTMYYDDNSNKINNYQQPVTPPNRPPITPRPPNTLNNNNNLNNMRPPQSPSHNIPSNYNQPSQPLQPLQSLTPQSSQQQQQQQRLPSPNSYHKQQQQQQQQQSTMHNSQPSKNYQQVPQQQQQRTPSPNPPKQVSQQQQQTKIAPAKQQTQPAPKKLPQERRISTMTEAQIMDKLRSVVSAGDPTTLYSKIKKVGQGASGSVYVAKSLNTNAKVAIKQMDLSHQPRKELIVNEILVMKESQHPNIVNYLDSFLVKSNELWVVMEYMEGGALTDVIDNNTLEEDQIAAICHETCKGLQHLHGQNIIHRDIKSDNVLLDAYGHVKITDFGFCAKLTDQKNKRATMVGTPYWMAPEVVKQKEYGAKVDIWSLGIMAIEMIENEPPYLDEEPLKALYLIATNGTPTLKKPEKLSKDLKSFLAVCLCVDVKSRATALELLEHEFLKQACPLSDLAPLLKFKTAKDGRS</sequence>
<feature type="compositionally biased region" description="Low complexity" evidence="11">
    <location>
        <begin position="374"/>
        <end position="405"/>
    </location>
</feature>
<evidence type="ECO:0000256" key="4">
    <source>
        <dbReference type="ARBA" id="ARBA00022679"/>
    </source>
</evidence>
<dbReference type="GO" id="GO:0005524">
    <property type="term" value="F:ATP binding"/>
    <property type="evidence" value="ECO:0007669"/>
    <property type="project" value="UniProtKB-UniRule"/>
</dbReference>
<dbReference type="FunFam" id="2.30.29.30:FF:000348">
    <property type="entry name" value="Non-specific serine/threonine protein kinase"/>
    <property type="match status" value="1"/>
</dbReference>
<evidence type="ECO:0000256" key="1">
    <source>
        <dbReference type="ARBA" id="ARBA00008874"/>
    </source>
</evidence>
<dbReference type="PANTHER" id="PTHR45832">
    <property type="entry name" value="SERINE/THREONINE-PROTEIN KINASE SAMKA-RELATED-RELATED"/>
    <property type="match status" value="1"/>
</dbReference>
<dbReference type="STRING" id="1348612.A0A397J452"/>
<evidence type="ECO:0000256" key="6">
    <source>
        <dbReference type="ARBA" id="ARBA00022777"/>
    </source>
</evidence>
<dbReference type="AlphaFoldDB" id="A0A397J452"/>
<organism evidence="15 16">
    <name type="scientific">Diversispora epigaea</name>
    <dbReference type="NCBI Taxonomy" id="1348612"/>
    <lineage>
        <taxon>Eukaryota</taxon>
        <taxon>Fungi</taxon>
        <taxon>Fungi incertae sedis</taxon>
        <taxon>Mucoromycota</taxon>
        <taxon>Glomeromycotina</taxon>
        <taxon>Glomeromycetes</taxon>
        <taxon>Diversisporales</taxon>
        <taxon>Diversisporaceae</taxon>
        <taxon>Diversispora</taxon>
    </lineage>
</organism>
<dbReference type="Pfam" id="PF00786">
    <property type="entry name" value="PBD"/>
    <property type="match status" value="1"/>
</dbReference>
<feature type="compositionally biased region" description="Pro residues" evidence="11">
    <location>
        <begin position="284"/>
        <end position="297"/>
    </location>
</feature>
<evidence type="ECO:0000256" key="3">
    <source>
        <dbReference type="ARBA" id="ARBA00022527"/>
    </source>
</evidence>
<dbReference type="FunFam" id="3.90.810.10:FF:000005">
    <property type="entry name" value="Non-specific serine/threonine protein kinase"/>
    <property type="match status" value="1"/>
</dbReference>
<keyword evidence="5 10" id="KW-0547">Nucleotide-binding</keyword>
<feature type="compositionally biased region" description="Low complexity" evidence="11">
    <location>
        <begin position="298"/>
        <end position="311"/>
    </location>
</feature>
<name>A0A397J452_9GLOM</name>
<dbReference type="SMART" id="SM00233">
    <property type="entry name" value="PH"/>
    <property type="match status" value="1"/>
</dbReference>
<feature type="domain" description="CRIB" evidence="14">
    <location>
        <begin position="103"/>
        <end position="116"/>
    </location>
</feature>
<feature type="compositionally biased region" description="Low complexity" evidence="11">
    <location>
        <begin position="250"/>
        <end position="268"/>
    </location>
</feature>
<dbReference type="Gene3D" id="3.90.810.10">
    <property type="entry name" value="CRIB domain"/>
    <property type="match status" value="1"/>
</dbReference>
<dbReference type="Pfam" id="PF00169">
    <property type="entry name" value="PH"/>
    <property type="match status" value="1"/>
</dbReference>
<dbReference type="GO" id="GO:0004674">
    <property type="term" value="F:protein serine/threonine kinase activity"/>
    <property type="evidence" value="ECO:0007669"/>
    <property type="project" value="UniProtKB-KW"/>
</dbReference>
<evidence type="ECO:0000259" key="13">
    <source>
        <dbReference type="PROSITE" id="PS50011"/>
    </source>
</evidence>
<dbReference type="FunFam" id="1.10.510.10:FF:000139">
    <property type="entry name" value="Non-specific serine/threonine protein kinase"/>
    <property type="match status" value="1"/>
</dbReference>
<evidence type="ECO:0000259" key="14">
    <source>
        <dbReference type="PROSITE" id="PS50108"/>
    </source>
</evidence>
<dbReference type="EC" id="2.7.11.1" evidence="2"/>
<dbReference type="PROSITE" id="PS50011">
    <property type="entry name" value="PROTEIN_KINASE_DOM"/>
    <property type="match status" value="1"/>
</dbReference>
<dbReference type="SMART" id="SM00220">
    <property type="entry name" value="S_TKc"/>
    <property type="match status" value="1"/>
</dbReference>
<feature type="compositionally biased region" description="Low complexity" evidence="11">
    <location>
        <begin position="320"/>
        <end position="367"/>
    </location>
</feature>
<evidence type="ECO:0000313" key="16">
    <source>
        <dbReference type="Proteomes" id="UP000266861"/>
    </source>
</evidence>
<evidence type="ECO:0000256" key="10">
    <source>
        <dbReference type="PROSITE-ProRule" id="PRU10141"/>
    </source>
</evidence>
<dbReference type="InterPro" id="IPR011993">
    <property type="entry name" value="PH-like_dom_sf"/>
</dbReference>
<dbReference type="CDD" id="cd06614">
    <property type="entry name" value="STKc_PAK"/>
    <property type="match status" value="1"/>
</dbReference>
<dbReference type="Pfam" id="PF00069">
    <property type="entry name" value="Pkinase"/>
    <property type="match status" value="1"/>
</dbReference>
<dbReference type="CDD" id="cd13279">
    <property type="entry name" value="PH_Cla4_Ste20"/>
    <property type="match status" value="1"/>
</dbReference>
<evidence type="ECO:0000256" key="8">
    <source>
        <dbReference type="ARBA" id="ARBA00047899"/>
    </source>
</evidence>
<dbReference type="PROSITE" id="PS00107">
    <property type="entry name" value="PROTEIN_KINASE_ATP"/>
    <property type="match status" value="1"/>
</dbReference>
<dbReference type="PROSITE" id="PS50003">
    <property type="entry name" value="PH_DOMAIN"/>
    <property type="match status" value="1"/>
</dbReference>
<accession>A0A397J452</accession>
<comment type="catalytic activity">
    <reaction evidence="8">
        <text>L-threonyl-[protein] + ATP = O-phospho-L-threonyl-[protein] + ADP + H(+)</text>
        <dbReference type="Rhea" id="RHEA:46608"/>
        <dbReference type="Rhea" id="RHEA-COMP:11060"/>
        <dbReference type="Rhea" id="RHEA-COMP:11605"/>
        <dbReference type="ChEBI" id="CHEBI:15378"/>
        <dbReference type="ChEBI" id="CHEBI:30013"/>
        <dbReference type="ChEBI" id="CHEBI:30616"/>
        <dbReference type="ChEBI" id="CHEBI:61977"/>
        <dbReference type="ChEBI" id="CHEBI:456216"/>
        <dbReference type="EC" id="2.7.11.1"/>
    </reaction>
</comment>
<keyword evidence="16" id="KW-1185">Reference proteome</keyword>
<dbReference type="Gene3D" id="3.30.200.20">
    <property type="entry name" value="Phosphorylase Kinase, domain 1"/>
    <property type="match status" value="1"/>
</dbReference>
<dbReference type="PROSITE" id="PS00108">
    <property type="entry name" value="PROTEIN_KINASE_ST"/>
    <property type="match status" value="1"/>
</dbReference>
<feature type="domain" description="Protein kinase" evidence="13">
    <location>
        <begin position="453"/>
        <end position="705"/>
    </location>
</feature>
<feature type="region of interest" description="Disordered" evidence="11">
    <location>
        <begin position="188"/>
        <end position="427"/>
    </location>
</feature>
<evidence type="ECO:0000256" key="9">
    <source>
        <dbReference type="ARBA" id="ARBA00048679"/>
    </source>
</evidence>
<dbReference type="Proteomes" id="UP000266861">
    <property type="component" value="Unassembled WGS sequence"/>
</dbReference>
<comment type="similarity">
    <text evidence="1">Belongs to the protein kinase superfamily. STE Ser/Thr protein kinase family. STE20 subfamily.</text>
</comment>
<dbReference type="GO" id="GO:0106310">
    <property type="term" value="F:protein serine kinase activity"/>
    <property type="evidence" value="ECO:0007669"/>
    <property type="project" value="RHEA"/>
</dbReference>
<dbReference type="InterPro" id="IPR033923">
    <property type="entry name" value="PAK_BD"/>
</dbReference>
<keyword evidence="6" id="KW-0418">Kinase</keyword>
<protein>
    <recommendedName>
        <fullName evidence="2">non-specific serine/threonine protein kinase</fullName>
        <ecNumber evidence="2">2.7.11.1</ecNumber>
    </recommendedName>
</protein>
<feature type="domain" description="PH" evidence="12">
    <location>
        <begin position="4"/>
        <end position="99"/>
    </location>
</feature>
<comment type="catalytic activity">
    <reaction evidence="9">
        <text>L-seryl-[protein] + ATP = O-phospho-L-seryl-[protein] + ADP + H(+)</text>
        <dbReference type="Rhea" id="RHEA:17989"/>
        <dbReference type="Rhea" id="RHEA-COMP:9863"/>
        <dbReference type="Rhea" id="RHEA-COMP:11604"/>
        <dbReference type="ChEBI" id="CHEBI:15378"/>
        <dbReference type="ChEBI" id="CHEBI:29999"/>
        <dbReference type="ChEBI" id="CHEBI:30616"/>
        <dbReference type="ChEBI" id="CHEBI:83421"/>
        <dbReference type="ChEBI" id="CHEBI:456216"/>
        <dbReference type="EC" id="2.7.11.1"/>
    </reaction>
</comment>
<dbReference type="InterPro" id="IPR011009">
    <property type="entry name" value="Kinase-like_dom_sf"/>
</dbReference>
<keyword evidence="4" id="KW-0808">Transferase</keyword>
<feature type="compositionally biased region" description="Low complexity" evidence="11">
    <location>
        <begin position="197"/>
        <end position="216"/>
    </location>
</feature>
<dbReference type="InterPro" id="IPR008271">
    <property type="entry name" value="Ser/Thr_kinase_AS"/>
</dbReference>
<dbReference type="EMBL" id="PQFF01000133">
    <property type="protein sequence ID" value="RHZ79660.1"/>
    <property type="molecule type" value="Genomic_DNA"/>
</dbReference>
<gene>
    <name evidence="15" type="ORF">Glove_142g56</name>
</gene>
<dbReference type="SMART" id="SM00285">
    <property type="entry name" value="PBD"/>
    <property type="match status" value="1"/>
</dbReference>
<dbReference type="SUPFAM" id="SSF56112">
    <property type="entry name" value="Protein kinase-like (PK-like)"/>
    <property type="match status" value="1"/>
</dbReference>
<evidence type="ECO:0000256" key="11">
    <source>
        <dbReference type="SAM" id="MobiDB-lite"/>
    </source>
</evidence>
<proteinExistence type="inferred from homology"/>
<dbReference type="SUPFAM" id="SSF50729">
    <property type="entry name" value="PH domain-like"/>
    <property type="match status" value="1"/>
</dbReference>
<evidence type="ECO:0000313" key="15">
    <source>
        <dbReference type="EMBL" id="RHZ79660.1"/>
    </source>
</evidence>
<dbReference type="Gene3D" id="1.10.510.10">
    <property type="entry name" value="Transferase(Phosphotransferase) domain 1"/>
    <property type="match status" value="1"/>
</dbReference>
<dbReference type="PROSITE" id="PS50108">
    <property type="entry name" value="CRIB"/>
    <property type="match status" value="1"/>
</dbReference>
<dbReference type="InterPro" id="IPR036936">
    <property type="entry name" value="CRIB_dom_sf"/>
</dbReference>
<reference evidence="15 16" key="1">
    <citation type="submission" date="2018-08" db="EMBL/GenBank/DDBJ databases">
        <title>Genome and evolution of the arbuscular mycorrhizal fungus Diversispora epigaea (formerly Glomus versiforme) and its bacterial endosymbionts.</title>
        <authorList>
            <person name="Sun X."/>
            <person name="Fei Z."/>
            <person name="Harrison M."/>
        </authorList>
    </citation>
    <scope>NUCLEOTIDE SEQUENCE [LARGE SCALE GENOMIC DNA]</scope>
    <source>
        <strain evidence="15 16">IT104</strain>
    </source>
</reference>
<evidence type="ECO:0000256" key="5">
    <source>
        <dbReference type="ARBA" id="ARBA00022741"/>
    </source>
</evidence>
<dbReference type="InterPro" id="IPR001849">
    <property type="entry name" value="PH_domain"/>
</dbReference>
<evidence type="ECO:0000259" key="12">
    <source>
        <dbReference type="PROSITE" id="PS50003"/>
    </source>
</evidence>
<dbReference type="OrthoDB" id="248923at2759"/>
<dbReference type="CDD" id="cd01093">
    <property type="entry name" value="CRIB_PAK_like"/>
    <property type="match status" value="1"/>
</dbReference>
<keyword evidence="3" id="KW-0723">Serine/threonine-protein kinase</keyword>
<keyword evidence="7 10" id="KW-0067">ATP-binding</keyword>
<comment type="caution">
    <text evidence="15">The sequence shown here is derived from an EMBL/GenBank/DDBJ whole genome shotgun (WGS) entry which is preliminary data.</text>
</comment>
<feature type="binding site" evidence="10">
    <location>
        <position position="482"/>
    </location>
    <ligand>
        <name>ATP</name>
        <dbReference type="ChEBI" id="CHEBI:30616"/>
    </ligand>
</feature>
<dbReference type="InterPro" id="IPR000719">
    <property type="entry name" value="Prot_kinase_dom"/>
</dbReference>
<dbReference type="InterPro" id="IPR000095">
    <property type="entry name" value="CRIB_dom"/>
</dbReference>
<dbReference type="PANTHER" id="PTHR45832:SF22">
    <property type="entry name" value="SERINE_THREONINE-PROTEIN KINASE SAMKA-RELATED"/>
    <property type="match status" value="1"/>
</dbReference>
<evidence type="ECO:0000256" key="7">
    <source>
        <dbReference type="ARBA" id="ARBA00022840"/>
    </source>
</evidence>
<dbReference type="InterPro" id="IPR051931">
    <property type="entry name" value="PAK3-like"/>
</dbReference>
<dbReference type="FunFam" id="3.30.200.20:FF:000705">
    <property type="entry name" value="Non-specific serine/threonine protein kinase"/>
    <property type="match status" value="1"/>
</dbReference>